<evidence type="ECO:0000313" key="2">
    <source>
        <dbReference type="Proteomes" id="UP000245207"/>
    </source>
</evidence>
<dbReference type="OrthoDB" id="361039at2759"/>
<gene>
    <name evidence="1" type="ORF">CTI12_AA297510</name>
</gene>
<accession>A0A2U1N818</accession>
<comment type="caution">
    <text evidence="1">The sequence shown here is derived from an EMBL/GenBank/DDBJ whole genome shotgun (WGS) entry which is preliminary data.</text>
</comment>
<proteinExistence type="predicted"/>
<protein>
    <submittedName>
        <fullName evidence="1">TBP-ASSOCIATED FACTOR 6B</fullName>
    </submittedName>
</protein>
<name>A0A2U1N818_ARTAN</name>
<dbReference type="GO" id="GO:0006367">
    <property type="term" value="P:transcription initiation at RNA polymerase II promoter"/>
    <property type="evidence" value="ECO:0007669"/>
    <property type="project" value="InterPro"/>
</dbReference>
<dbReference type="Gene3D" id="1.25.40.770">
    <property type="entry name" value="TAF6, C-terminal HEAT repeat domain"/>
    <property type="match status" value="1"/>
</dbReference>
<reference evidence="1 2" key="1">
    <citation type="journal article" date="2018" name="Mol. Plant">
        <title>The genome of Artemisia annua provides insight into the evolution of Asteraceae family and artemisinin biosynthesis.</title>
        <authorList>
            <person name="Shen Q."/>
            <person name="Zhang L."/>
            <person name="Liao Z."/>
            <person name="Wang S."/>
            <person name="Yan T."/>
            <person name="Shi P."/>
            <person name="Liu M."/>
            <person name="Fu X."/>
            <person name="Pan Q."/>
            <person name="Wang Y."/>
            <person name="Lv Z."/>
            <person name="Lu X."/>
            <person name="Zhang F."/>
            <person name="Jiang W."/>
            <person name="Ma Y."/>
            <person name="Chen M."/>
            <person name="Hao X."/>
            <person name="Li L."/>
            <person name="Tang Y."/>
            <person name="Lv G."/>
            <person name="Zhou Y."/>
            <person name="Sun X."/>
            <person name="Brodelius P.E."/>
            <person name="Rose J.K.C."/>
            <person name="Tang K."/>
        </authorList>
    </citation>
    <scope>NUCLEOTIDE SEQUENCE [LARGE SCALE GENOMIC DNA]</scope>
    <source>
        <strain evidence="2">cv. Huhao1</strain>
        <tissue evidence="1">Leaf</tissue>
    </source>
</reference>
<organism evidence="1 2">
    <name type="scientific">Artemisia annua</name>
    <name type="common">Sweet wormwood</name>
    <dbReference type="NCBI Taxonomy" id="35608"/>
    <lineage>
        <taxon>Eukaryota</taxon>
        <taxon>Viridiplantae</taxon>
        <taxon>Streptophyta</taxon>
        <taxon>Embryophyta</taxon>
        <taxon>Tracheophyta</taxon>
        <taxon>Spermatophyta</taxon>
        <taxon>Magnoliopsida</taxon>
        <taxon>eudicotyledons</taxon>
        <taxon>Gunneridae</taxon>
        <taxon>Pentapetalae</taxon>
        <taxon>asterids</taxon>
        <taxon>campanulids</taxon>
        <taxon>Asterales</taxon>
        <taxon>Asteraceae</taxon>
        <taxon>Asteroideae</taxon>
        <taxon>Anthemideae</taxon>
        <taxon>Artemisiinae</taxon>
        <taxon>Artemisia</taxon>
    </lineage>
</organism>
<sequence length="144" mass="16164">MVAIITTLYAMKKLNTTIKTPCINAMDLKSKKILQLLRLRQVADANPDTTNKDVMTCNLLNPLFLRVIVYSLWVTERLRKLLIVYGRSNSIIFCKALTSFATDAGLHPLVPYFIYFVDEEINTLPLSVVLLVRKAKSNGKGCSG</sequence>
<keyword evidence="2" id="KW-1185">Reference proteome</keyword>
<dbReference type="AlphaFoldDB" id="A0A2U1N818"/>
<dbReference type="Proteomes" id="UP000245207">
    <property type="component" value="Unassembled WGS sequence"/>
</dbReference>
<evidence type="ECO:0000313" key="1">
    <source>
        <dbReference type="EMBL" id="PWA69622.1"/>
    </source>
</evidence>
<dbReference type="InterPro" id="IPR046344">
    <property type="entry name" value="TAF6_C_sf"/>
</dbReference>
<dbReference type="EMBL" id="PKPP01003398">
    <property type="protein sequence ID" value="PWA69622.1"/>
    <property type="molecule type" value="Genomic_DNA"/>
</dbReference>